<dbReference type="Gene3D" id="3.30.300.200">
    <property type="match status" value="1"/>
</dbReference>
<comment type="subcellular location">
    <subcellularLocation>
        <location evidence="1">Virion</location>
    </subcellularLocation>
    <text evidence="1">12 copies of gp6 form a continuous ring that makes up most of the inner baseplate.</text>
</comment>
<evidence type="ECO:0000313" key="8">
    <source>
        <dbReference type="Proteomes" id="UP000202749"/>
    </source>
</evidence>
<gene>
    <name evidence="7" type="ORF">Pm5461_135</name>
</gene>
<comment type="subunit">
    <text evidence="1">Homodimer; each gp6 molecule in the ring interacts with its two neighbors, forming an N-terminal dimer with one and a C-terminal dimer with the other.</text>
</comment>
<feature type="domain" description="Baseplate structural protein gp6 C-terminal" evidence="3">
    <location>
        <begin position="335"/>
        <end position="403"/>
    </location>
</feature>
<dbReference type="Pfam" id="PF21379">
    <property type="entry name" value="Gp6-like_1st"/>
    <property type="match status" value="1"/>
</dbReference>
<dbReference type="Pfam" id="PF21387">
    <property type="entry name" value="Gp6_C-I"/>
    <property type="match status" value="1"/>
</dbReference>
<proteinExistence type="evidence at transcript level"/>
<keyword evidence="1" id="KW-1245">Viral tail assembly</keyword>
<name>A0A0G2SSK4_9CAUD</name>
<comment type="function">
    <text evidence="1">Baseplate protein that is located next to the tail tube (inner baseplate). Involved in the tail assembly. Involved in sheath contraction.</text>
</comment>
<dbReference type="RefSeq" id="YP_009195557.1">
    <property type="nucleotide sequence ID" value="NC_028762.1"/>
</dbReference>
<dbReference type="KEGG" id="vg:26622938"/>
<dbReference type="HAMAP" id="MF_04102">
    <property type="entry name" value="BP06_T4"/>
    <property type="match status" value="1"/>
</dbReference>
<evidence type="ECO:0000259" key="2">
    <source>
        <dbReference type="Pfam" id="PF21379"/>
    </source>
</evidence>
<accession>A0A0G2SSK4</accession>
<dbReference type="InterPro" id="IPR049027">
    <property type="entry name" value="Gp6_C-I"/>
</dbReference>
<keyword evidence="1" id="KW-1226">Viral baseplate protein</keyword>
<dbReference type="Pfam" id="PF21871">
    <property type="entry name" value="Gp6_C-III"/>
    <property type="match status" value="1"/>
</dbReference>
<feature type="domain" description="Baseplate wedge protein gp6 C-terminal" evidence="6">
    <location>
        <begin position="406"/>
        <end position="481"/>
    </location>
</feature>
<dbReference type="InterPro" id="IPR054065">
    <property type="entry name" value="Gp6_C-III"/>
</dbReference>
<evidence type="ECO:0000259" key="4">
    <source>
        <dbReference type="Pfam" id="PF21472"/>
    </source>
</evidence>
<feature type="domain" description="Baseplate wedge protein gp6" evidence="5">
    <location>
        <begin position="99"/>
        <end position="164"/>
    </location>
</feature>
<dbReference type="OrthoDB" id="668at10239"/>
<dbReference type="InterPro" id="IPR049026">
    <property type="entry name" value="Gp6-like_N"/>
</dbReference>
<dbReference type="Pfam" id="PF21472">
    <property type="entry name" value="gp6_C-domII"/>
    <property type="match status" value="1"/>
</dbReference>
<dbReference type="Pfam" id="PF21515">
    <property type="entry name" value="Gp6_2nd"/>
    <property type="match status" value="1"/>
</dbReference>
<dbReference type="InterPro" id="IPR049029">
    <property type="entry name" value="Gp6_II_1st"/>
</dbReference>
<dbReference type="InterPro" id="IPR034698">
    <property type="entry name" value="GP6_T4"/>
</dbReference>
<comment type="similarity">
    <text evidence="1">Belongs to the T4likevirus baseplate wedge protein gp6 family.</text>
</comment>
<evidence type="ECO:0000259" key="6">
    <source>
        <dbReference type="Pfam" id="PF21871"/>
    </source>
</evidence>
<keyword evidence="1" id="KW-1227">Viral tail protein</keyword>
<evidence type="ECO:0000259" key="3">
    <source>
        <dbReference type="Pfam" id="PF21387"/>
    </source>
</evidence>
<keyword evidence="1" id="KW-1188">Viral release from host cell</keyword>
<feature type="domain" description="Baseplate wedge protein gp6-like N-terminal helical" evidence="2">
    <location>
        <begin position="19"/>
        <end position="92"/>
    </location>
</feature>
<dbReference type="InterPro" id="IPR049028">
    <property type="entry name" value="gp6_C-II"/>
</dbReference>
<sequence>MDLIKKQINSIPEVYTSATFDEIKADWINWLRGQDEFKDYDFKGSRLNILLDLLTYNVLYIQQFSNSALYESFIRTASLRSSVVQAAQDMGYFPSSMTAAECSIMLECTHKLNPQSIKIPRGTKFLASSKDGPTQPYNFVVKEDVNVVKSKDGKYYPIINLVQGRVVRTELEYDPDQQILIRDKFMDRHTVRVMVNGVKWEDWTEKSIVNISGTSHVFYMRETIDEYTEIFFGEGQADYSVVDGSLQSHYIGGLKPVAGSNIVIEYIRTDGGKANGSINFSYADTLQYVSVVNIIENYDESADYIGAFGGGDPEDIERIRELGPIKRESQRRCVTATDYESFISERFGPIVQAIQCFTDRDKPGYAFIAIKPKEGLRLSSVQREDIQNYLKEYNISTITPSVMSPNYMFLKHKVKVTYSMNKLSESEQWLKGQIIDQIDKYYKDEVEIFNKSFHKSKMLTYVDDADISILGSSAEITMVRELENFFKTPMAGVKYNNKIVPKGLLSNVFEYTVNDDLSYGVRLASTEPKGDLKEGKIVIGPFRQGDIKISPYLGTDFEKLKTSDNRNSYFVVGKIIHEEDYIYWDLGQLNVTSDKFLVPSIELYGTPGDSNIFTKDGSLIVFENNLRPEYTEIIMEPIA</sequence>
<evidence type="ECO:0000259" key="5">
    <source>
        <dbReference type="Pfam" id="PF21515"/>
    </source>
</evidence>
<dbReference type="EMBL" id="KP890823">
    <property type="protein sequence ID" value="AKA62001.1"/>
    <property type="molecule type" value="Genomic_DNA"/>
</dbReference>
<dbReference type="GO" id="GO:0098003">
    <property type="term" value="P:viral tail assembly"/>
    <property type="evidence" value="ECO:0007669"/>
    <property type="project" value="UniProtKB-KW"/>
</dbReference>
<dbReference type="Proteomes" id="UP000202749">
    <property type="component" value="Segment"/>
</dbReference>
<feature type="domain" description="Baseplate structural protein gp6 C-terminal" evidence="4">
    <location>
        <begin position="488"/>
        <end position="596"/>
    </location>
</feature>
<evidence type="ECO:0000256" key="1">
    <source>
        <dbReference type="HAMAP-Rule" id="MF_04102"/>
    </source>
</evidence>
<dbReference type="GO" id="GO:0098025">
    <property type="term" value="C:virus tail, baseplate"/>
    <property type="evidence" value="ECO:0007669"/>
    <property type="project" value="UniProtKB-UniRule"/>
</dbReference>
<keyword evidence="1" id="KW-0946">Virion</keyword>
<comment type="induction">
    <text evidence="1">Expressed in the late phase of the viral replicative cycle.</text>
</comment>
<evidence type="ECO:0000313" key="7">
    <source>
        <dbReference type="EMBL" id="AKA62001.1"/>
    </source>
</evidence>
<reference evidence="7 8" key="1">
    <citation type="submission" date="2015-03" db="EMBL/GenBank/DDBJ databases">
        <authorList>
            <person name="Melo L.D.R."/>
            <person name="Veiga P."/>
            <person name="Cerca N."/>
            <person name="Kropinski A.M."/>
            <person name="Azeredo J."/>
            <person name="Almeida C."/>
            <person name="Sillankorva S."/>
        </authorList>
    </citation>
    <scope>NUCLEOTIDE SEQUENCE [LARGE SCALE GENOMIC DNA]</scope>
</reference>
<organism evidence="7 8">
    <name type="scientific">Proteus phage vB_PmiM_Pm5461</name>
    <dbReference type="NCBI Taxonomy" id="1636250"/>
    <lineage>
        <taxon>Viruses</taxon>
        <taxon>Duplodnaviria</taxon>
        <taxon>Heunggongvirae</taxon>
        <taxon>Uroviricota</taxon>
        <taxon>Caudoviricetes</taxon>
        <taxon>Pantevenvirales</taxon>
        <taxon>Straboviridae</taxon>
        <taxon>Bragavirus</taxon>
        <taxon>Bragavirus pm5461</taxon>
    </lineage>
</organism>
<protein>
    <recommendedName>
        <fullName evidence="1">Baseplate wedge protein gp6</fullName>
    </recommendedName>
</protein>
<dbReference type="GeneID" id="26622938"/>
<keyword evidence="8" id="KW-1185">Reference proteome</keyword>